<proteinExistence type="predicted"/>
<dbReference type="STRING" id="411684.HPDFL43_02210"/>
<feature type="domain" description="DUF427" evidence="1">
    <location>
        <begin position="26"/>
        <end position="118"/>
    </location>
</feature>
<dbReference type="Pfam" id="PF04248">
    <property type="entry name" value="NTP_transf_9"/>
    <property type="match status" value="1"/>
</dbReference>
<dbReference type="PANTHER" id="PTHR43058">
    <property type="entry name" value="SLR0655 PROTEIN"/>
    <property type="match status" value="1"/>
</dbReference>
<dbReference type="EMBL" id="ABIA03000002">
    <property type="protein sequence ID" value="EDQ34973.1"/>
    <property type="molecule type" value="Genomic_DNA"/>
</dbReference>
<gene>
    <name evidence="2" type="ORF">HPDFL43_02210</name>
</gene>
<dbReference type="PANTHER" id="PTHR43058:SF1">
    <property type="entry name" value="DUF427 DOMAIN-CONTAINING PROTEIN"/>
    <property type="match status" value="1"/>
</dbReference>
<dbReference type="Proteomes" id="UP000004291">
    <property type="component" value="Chromosome"/>
</dbReference>
<organism evidence="2 3">
    <name type="scientific">Hoeflea phototrophica (strain DSM 17068 / NCIMB 14078 / DFL-43)</name>
    <dbReference type="NCBI Taxonomy" id="411684"/>
    <lineage>
        <taxon>Bacteria</taxon>
        <taxon>Pseudomonadati</taxon>
        <taxon>Pseudomonadota</taxon>
        <taxon>Alphaproteobacteria</taxon>
        <taxon>Hyphomicrobiales</taxon>
        <taxon>Rhizobiaceae</taxon>
        <taxon>Hoeflea</taxon>
    </lineage>
</organism>
<sequence length="159" mass="18070">MYVAEPENVEDYPRPPAIEPFNCSVLVRFGGELIVQSEIGFRILETYHPPTFYLPIDAFAKDALRPSHGRQTRCEWKGQANYFDLVAGDHVAERAAWTYREPDPRYAQLRDHLALYAEPMDEILVDGVRVIPQPGNFYGGWVTPNIKGPIKGAPGTMHW</sequence>
<dbReference type="OrthoDB" id="9815163at2"/>
<accession>A9D0D0</accession>
<dbReference type="HOGENOM" id="CLU_103537_0_0_5"/>
<dbReference type="InterPro" id="IPR038694">
    <property type="entry name" value="DUF427_sf"/>
</dbReference>
<keyword evidence="3" id="KW-1185">Reference proteome</keyword>
<dbReference type="Gene3D" id="2.170.150.40">
    <property type="entry name" value="Domain of unknown function (DUF427)"/>
    <property type="match status" value="1"/>
</dbReference>
<reference evidence="2 3" key="1">
    <citation type="submission" date="2007-10" db="EMBL/GenBank/DDBJ databases">
        <authorList>
            <person name="Wagner-Dobler I."/>
            <person name="Ferriera S."/>
            <person name="Johnson J."/>
            <person name="Kravitz S."/>
            <person name="Beeson K."/>
            <person name="Sutton G."/>
            <person name="Rogers Y.-H."/>
            <person name="Friedman R."/>
            <person name="Frazier M."/>
            <person name="Venter J.C."/>
        </authorList>
    </citation>
    <scope>NUCLEOTIDE SEQUENCE [LARGE SCALE GENOMIC DNA]</scope>
    <source>
        <strain evidence="2 3">DFL-43</strain>
    </source>
</reference>
<comment type="caution">
    <text evidence="2">The sequence shown here is derived from an EMBL/GenBank/DDBJ whole genome shotgun (WGS) entry which is preliminary data.</text>
</comment>
<dbReference type="eggNOG" id="COG2343">
    <property type="taxonomic scope" value="Bacteria"/>
</dbReference>
<evidence type="ECO:0000259" key="1">
    <source>
        <dbReference type="Pfam" id="PF04248"/>
    </source>
</evidence>
<dbReference type="RefSeq" id="WP_007196234.1">
    <property type="nucleotide sequence ID" value="NZ_CM002917.1"/>
</dbReference>
<name>A9D0D0_HOEPD</name>
<evidence type="ECO:0000313" key="3">
    <source>
        <dbReference type="Proteomes" id="UP000004291"/>
    </source>
</evidence>
<reference evidence="2 3" key="2">
    <citation type="submission" date="2012-06" db="EMBL/GenBank/DDBJ databases">
        <authorList>
            <person name="Fiebig A."/>
        </authorList>
    </citation>
    <scope>NUCLEOTIDE SEQUENCE [LARGE SCALE GENOMIC DNA]</scope>
    <source>
        <strain evidence="2 3">DFL-43</strain>
    </source>
</reference>
<evidence type="ECO:0000313" key="2">
    <source>
        <dbReference type="EMBL" id="EDQ34973.1"/>
    </source>
</evidence>
<dbReference type="AlphaFoldDB" id="A9D0D0"/>
<dbReference type="InterPro" id="IPR007361">
    <property type="entry name" value="DUF427"/>
</dbReference>
<protein>
    <recommendedName>
        <fullName evidence="1">DUF427 domain-containing protein</fullName>
    </recommendedName>
</protein>